<organism evidence="2 3">
    <name type="scientific">Methylomarinovum caldicuralii</name>
    <dbReference type="NCBI Taxonomy" id="438856"/>
    <lineage>
        <taxon>Bacteria</taxon>
        <taxon>Pseudomonadati</taxon>
        <taxon>Pseudomonadota</taxon>
        <taxon>Gammaproteobacteria</taxon>
        <taxon>Methylococcales</taxon>
        <taxon>Methylothermaceae</taxon>
        <taxon>Methylomarinovum</taxon>
    </lineage>
</organism>
<dbReference type="PROSITE" id="PS50883">
    <property type="entry name" value="EAL"/>
    <property type="match status" value="1"/>
</dbReference>
<dbReference type="AlphaFoldDB" id="A0AAU9BRP5"/>
<evidence type="ECO:0000259" key="1">
    <source>
        <dbReference type="PROSITE" id="PS50883"/>
    </source>
</evidence>
<dbReference type="InterPro" id="IPR050706">
    <property type="entry name" value="Cyclic-di-GMP_PDE-like"/>
</dbReference>
<dbReference type="Pfam" id="PF00563">
    <property type="entry name" value="EAL"/>
    <property type="match status" value="1"/>
</dbReference>
<keyword evidence="3" id="KW-1185">Reference proteome</keyword>
<proteinExistence type="predicted"/>
<dbReference type="Gene3D" id="3.20.20.450">
    <property type="entry name" value="EAL domain"/>
    <property type="match status" value="1"/>
</dbReference>
<dbReference type="GO" id="GO:0071111">
    <property type="term" value="F:cyclic-guanylate-specific phosphodiesterase activity"/>
    <property type="evidence" value="ECO:0007669"/>
    <property type="project" value="InterPro"/>
</dbReference>
<accession>A0AAU9BRP5</accession>
<name>A0AAU9BRP5_9GAMM</name>
<dbReference type="InterPro" id="IPR001633">
    <property type="entry name" value="EAL_dom"/>
</dbReference>
<reference evidence="3" key="1">
    <citation type="journal article" date="2024" name="Int. J. Syst. Evol. Microbiol.">
        <title>Methylomarinovum tepidoasis sp. nov., a moderately thermophilic methanotroph of the family Methylothermaceae isolated from a deep-sea hydrothermal field.</title>
        <authorList>
            <person name="Hirayama H."/>
            <person name="Takaki Y."/>
            <person name="Abe M."/>
            <person name="Miyazaki M."/>
            <person name="Uematsu K."/>
            <person name="Matsui Y."/>
            <person name="Takai K."/>
        </authorList>
    </citation>
    <scope>NUCLEOTIDE SEQUENCE [LARGE SCALE GENOMIC DNA]</scope>
    <source>
        <strain evidence="3">IT-9</strain>
    </source>
</reference>
<dbReference type="PANTHER" id="PTHR33121:SF23">
    <property type="entry name" value="CYCLIC DI-GMP PHOSPHODIESTERASE PDEB"/>
    <property type="match status" value="1"/>
</dbReference>
<dbReference type="EMBL" id="AP024714">
    <property type="protein sequence ID" value="BCX81176.1"/>
    <property type="molecule type" value="Genomic_DNA"/>
</dbReference>
<evidence type="ECO:0000313" key="3">
    <source>
        <dbReference type="Proteomes" id="UP001321825"/>
    </source>
</evidence>
<protein>
    <recommendedName>
        <fullName evidence="1">EAL domain-containing protein</fullName>
    </recommendedName>
</protein>
<dbReference type="InterPro" id="IPR035919">
    <property type="entry name" value="EAL_sf"/>
</dbReference>
<dbReference type="SUPFAM" id="SSF141868">
    <property type="entry name" value="EAL domain-like"/>
    <property type="match status" value="1"/>
</dbReference>
<dbReference type="KEGG" id="mcau:MIT9_P0754"/>
<sequence>MDYLKIDGQFIRNLSQDPVDLAMVRSINEVAHILGKRTVAEFVESEAIMQQLIDLRVDYAQGFFVGQSVPLKTILQTQRQA</sequence>
<feature type="domain" description="EAL" evidence="1">
    <location>
        <begin position="1"/>
        <end position="81"/>
    </location>
</feature>
<evidence type="ECO:0000313" key="2">
    <source>
        <dbReference type="EMBL" id="BCX81176.1"/>
    </source>
</evidence>
<gene>
    <name evidence="2" type="ORF">MIT9_P0754</name>
</gene>
<dbReference type="Proteomes" id="UP001321825">
    <property type="component" value="Chromosome"/>
</dbReference>
<dbReference type="PANTHER" id="PTHR33121">
    <property type="entry name" value="CYCLIC DI-GMP PHOSPHODIESTERASE PDEF"/>
    <property type="match status" value="1"/>
</dbReference>